<dbReference type="EMBL" id="CP011542">
    <property type="protein sequence ID" value="AKK05757.1"/>
    <property type="molecule type" value="Genomic_DNA"/>
</dbReference>
<dbReference type="PATRIC" id="fig|571915.4.peg.1520"/>
<dbReference type="Proteomes" id="UP000035199">
    <property type="component" value="Chromosome"/>
</dbReference>
<dbReference type="KEGG" id="cmv:CMUST_07115"/>
<name>A0A0G3H3T9_9CORY</name>
<reference evidence="2" key="2">
    <citation type="submission" date="2015-05" db="EMBL/GenBank/DDBJ databases">
        <title>Complete genome sequence of Corynebacterium mustelae DSM 45274, isolated from various tissues of a male ferret with lethal sepsis.</title>
        <authorList>
            <person name="Ruckert C."/>
            <person name="Albersmeier A."/>
            <person name="Winkler A."/>
            <person name="Tauch A."/>
        </authorList>
    </citation>
    <scope>NUCLEOTIDE SEQUENCE [LARGE SCALE GENOMIC DNA]</scope>
    <source>
        <strain evidence="2">DSM 45274</strain>
    </source>
</reference>
<keyword evidence="2" id="KW-1185">Reference proteome</keyword>
<dbReference type="AlphaFoldDB" id="A0A0G3H3T9"/>
<proteinExistence type="predicted"/>
<reference evidence="1 2" key="1">
    <citation type="journal article" date="2015" name="Genome Announc.">
        <title>Complete Genome Sequence of the Type Strain Corynebacterium mustelae DSM 45274, Isolated from Various Tissues of a Male Ferret with Lethal Sepsis.</title>
        <authorList>
            <person name="Ruckert C."/>
            <person name="Eimer J."/>
            <person name="Winkler A."/>
            <person name="Tauch A."/>
        </authorList>
    </citation>
    <scope>NUCLEOTIDE SEQUENCE [LARGE SCALE GENOMIC DNA]</scope>
    <source>
        <strain evidence="1 2">DSM 45274</strain>
    </source>
</reference>
<accession>A0A0G3H3T9</accession>
<gene>
    <name evidence="1" type="ORF">CMUST_07115</name>
</gene>
<protein>
    <submittedName>
        <fullName evidence="1">Uncharacterized protein</fullName>
    </submittedName>
</protein>
<sequence length="165" mass="18220">MSRRLWYPSSVALETHFQSLTRQAFAYGCTLFDVSEMRVVGIEIGNALHSTTFSIRWGIDPWIGGLPPGQSWEVSLFQHISSAGTEECERLWREAIAYIDVDSYEDVLAQTADAARRGVASAQLPVATFIRLNFGGGCTQPLLEHEVVYIGADEAYPIAPAPINQ</sequence>
<dbReference type="STRING" id="571915.CMUST_07115"/>
<evidence type="ECO:0000313" key="2">
    <source>
        <dbReference type="Proteomes" id="UP000035199"/>
    </source>
</evidence>
<dbReference type="RefSeq" id="WP_047261913.1">
    <property type="nucleotide sequence ID" value="NZ_CP011542.1"/>
</dbReference>
<evidence type="ECO:0000313" key="1">
    <source>
        <dbReference type="EMBL" id="AKK05757.1"/>
    </source>
</evidence>
<organism evidence="1 2">
    <name type="scientific">Corynebacterium mustelae</name>
    <dbReference type="NCBI Taxonomy" id="571915"/>
    <lineage>
        <taxon>Bacteria</taxon>
        <taxon>Bacillati</taxon>
        <taxon>Actinomycetota</taxon>
        <taxon>Actinomycetes</taxon>
        <taxon>Mycobacteriales</taxon>
        <taxon>Corynebacteriaceae</taxon>
        <taxon>Corynebacterium</taxon>
    </lineage>
</organism>